<comment type="caution">
    <text evidence="2">The sequence shown here is derived from an EMBL/GenBank/DDBJ whole genome shotgun (WGS) entry which is preliminary data.</text>
</comment>
<accession>A0A0R0CYI0</accession>
<dbReference type="EMBL" id="LDJL01000004">
    <property type="protein sequence ID" value="KRG70929.1"/>
    <property type="molecule type" value="Genomic_DNA"/>
</dbReference>
<evidence type="ECO:0000313" key="3">
    <source>
        <dbReference type="Proteomes" id="UP000052052"/>
    </source>
</evidence>
<dbReference type="PATRIC" id="fig|344882.3.peg.2053"/>
<protein>
    <submittedName>
        <fullName evidence="2">Uncharacterized protein</fullName>
    </submittedName>
</protein>
<dbReference type="OrthoDB" id="8909257at2"/>
<dbReference type="Proteomes" id="UP000052052">
    <property type="component" value="Unassembled WGS sequence"/>
</dbReference>
<dbReference type="STRING" id="344882.ABB29_03610"/>
<name>A0A0R0CYI0_9GAMM</name>
<reference evidence="2 3" key="1">
    <citation type="submission" date="2015-05" db="EMBL/GenBank/DDBJ databases">
        <title>Genome sequencing and analysis of members of genus Stenotrophomonas.</title>
        <authorList>
            <person name="Patil P.P."/>
            <person name="Midha S."/>
            <person name="Patil P.B."/>
        </authorList>
    </citation>
    <scope>NUCLEOTIDE SEQUENCE [LARGE SCALE GENOMIC DNA]</scope>
    <source>
        <strain evidence="2 3">DSM 21858</strain>
    </source>
</reference>
<keyword evidence="3" id="KW-1185">Reference proteome</keyword>
<keyword evidence="1" id="KW-0732">Signal</keyword>
<evidence type="ECO:0000313" key="2">
    <source>
        <dbReference type="EMBL" id="KRG70929.1"/>
    </source>
</evidence>
<proteinExistence type="predicted"/>
<gene>
    <name evidence="2" type="ORF">ABB29_03610</name>
</gene>
<organism evidence="2 3">
    <name type="scientific">Pseudoxanthomonas dokdonensis</name>
    <dbReference type="NCBI Taxonomy" id="344882"/>
    <lineage>
        <taxon>Bacteria</taxon>
        <taxon>Pseudomonadati</taxon>
        <taxon>Pseudomonadota</taxon>
        <taxon>Gammaproteobacteria</taxon>
        <taxon>Lysobacterales</taxon>
        <taxon>Lysobacteraceae</taxon>
        <taxon>Pseudoxanthomonas</taxon>
    </lineage>
</organism>
<sequence length="179" mass="20418">MYPRPALCFPLILFFCSASAAAQERVIQSENIRVEYAEVLEVQPVYQTLTATRTEQHCDEVVVKPSEKKRKDRPSRWDRFLASVKGVFTSDDDEEQGEVKSEPIETDEGFKLNCRSVPVEREFRRPIAYDVDYVYKGTRYRSRLAEDPGDRLRIRVSIMPFSGDLAPEPPAATAADPAQ</sequence>
<feature type="chain" id="PRO_5006394806" evidence="1">
    <location>
        <begin position="21"/>
        <end position="179"/>
    </location>
</feature>
<feature type="signal peptide" evidence="1">
    <location>
        <begin position="1"/>
        <end position="20"/>
    </location>
</feature>
<dbReference type="AlphaFoldDB" id="A0A0R0CYI0"/>
<evidence type="ECO:0000256" key="1">
    <source>
        <dbReference type="SAM" id="SignalP"/>
    </source>
</evidence>